<keyword evidence="2" id="KW-1185">Reference proteome</keyword>
<name>A0A9D4E4H7_DREPO</name>
<dbReference type="AlphaFoldDB" id="A0A9D4E4H7"/>
<reference evidence="1" key="2">
    <citation type="submission" date="2020-11" db="EMBL/GenBank/DDBJ databases">
        <authorList>
            <person name="McCartney M.A."/>
            <person name="Auch B."/>
            <person name="Kono T."/>
            <person name="Mallez S."/>
            <person name="Becker A."/>
            <person name="Gohl D.M."/>
            <person name="Silverstein K.A.T."/>
            <person name="Koren S."/>
            <person name="Bechman K.B."/>
            <person name="Herman A."/>
            <person name="Abrahante J.E."/>
            <person name="Garbe J."/>
        </authorList>
    </citation>
    <scope>NUCLEOTIDE SEQUENCE</scope>
    <source>
        <strain evidence="1">Duluth1</strain>
        <tissue evidence="1">Whole animal</tissue>
    </source>
</reference>
<organism evidence="1 2">
    <name type="scientific">Dreissena polymorpha</name>
    <name type="common">Zebra mussel</name>
    <name type="synonym">Mytilus polymorpha</name>
    <dbReference type="NCBI Taxonomy" id="45954"/>
    <lineage>
        <taxon>Eukaryota</taxon>
        <taxon>Metazoa</taxon>
        <taxon>Spiralia</taxon>
        <taxon>Lophotrochozoa</taxon>
        <taxon>Mollusca</taxon>
        <taxon>Bivalvia</taxon>
        <taxon>Autobranchia</taxon>
        <taxon>Heteroconchia</taxon>
        <taxon>Euheterodonta</taxon>
        <taxon>Imparidentia</taxon>
        <taxon>Neoheterodontei</taxon>
        <taxon>Myida</taxon>
        <taxon>Dreissenoidea</taxon>
        <taxon>Dreissenidae</taxon>
        <taxon>Dreissena</taxon>
    </lineage>
</organism>
<gene>
    <name evidence="1" type="ORF">DPMN_173974</name>
</gene>
<proteinExistence type="predicted"/>
<comment type="caution">
    <text evidence="1">The sequence shown here is derived from an EMBL/GenBank/DDBJ whole genome shotgun (WGS) entry which is preliminary data.</text>
</comment>
<evidence type="ECO:0000313" key="2">
    <source>
        <dbReference type="Proteomes" id="UP000828390"/>
    </source>
</evidence>
<evidence type="ECO:0008006" key="3">
    <source>
        <dbReference type="Google" id="ProtNLM"/>
    </source>
</evidence>
<protein>
    <recommendedName>
        <fullName evidence="3">DDE-1 domain-containing protein</fullName>
    </recommendedName>
</protein>
<accession>A0A9D4E4H7</accession>
<evidence type="ECO:0000313" key="1">
    <source>
        <dbReference type="EMBL" id="KAH3772633.1"/>
    </source>
</evidence>
<dbReference type="EMBL" id="JAIWYP010000009">
    <property type="protein sequence ID" value="KAH3772633.1"/>
    <property type="molecule type" value="Genomic_DNA"/>
</dbReference>
<dbReference type="Proteomes" id="UP000828390">
    <property type="component" value="Unassembled WGS sequence"/>
</dbReference>
<reference evidence="1" key="1">
    <citation type="journal article" date="2019" name="bioRxiv">
        <title>The Genome of the Zebra Mussel, Dreissena polymorpha: A Resource for Invasive Species Research.</title>
        <authorList>
            <person name="McCartney M.A."/>
            <person name="Auch B."/>
            <person name="Kono T."/>
            <person name="Mallez S."/>
            <person name="Zhang Y."/>
            <person name="Obille A."/>
            <person name="Becker A."/>
            <person name="Abrahante J.E."/>
            <person name="Garbe J."/>
            <person name="Badalamenti J.P."/>
            <person name="Herman A."/>
            <person name="Mangelson H."/>
            <person name="Liachko I."/>
            <person name="Sullivan S."/>
            <person name="Sone E.D."/>
            <person name="Koren S."/>
            <person name="Silverstein K.A.T."/>
            <person name="Beckman K.B."/>
            <person name="Gohl D.M."/>
        </authorList>
    </citation>
    <scope>NUCLEOTIDE SEQUENCE</scope>
    <source>
        <strain evidence="1">Duluth1</strain>
        <tissue evidence="1">Whole animal</tissue>
    </source>
</reference>
<sequence>MNDELMDGATAGAMAAMSETGWSNLDVFKQYMETHFLKYANRSDMSQPLMLIFDGHSTHTSPEMINWARARNIRF</sequence>